<dbReference type="InterPro" id="IPR043519">
    <property type="entry name" value="NT_sf"/>
</dbReference>
<dbReference type="EMBL" id="CAJEWN010000145">
    <property type="protein sequence ID" value="CAD2168774.1"/>
    <property type="molecule type" value="Genomic_DNA"/>
</dbReference>
<feature type="region of interest" description="Disordered" evidence="2">
    <location>
        <begin position="390"/>
        <end position="421"/>
    </location>
</feature>
<evidence type="ECO:0000256" key="1">
    <source>
        <dbReference type="SAM" id="Coils"/>
    </source>
</evidence>
<organism evidence="4 5">
    <name type="scientific">Meloidogyne enterolobii</name>
    <name type="common">Root-knot nematode worm</name>
    <name type="synonym">Meloidogyne mayaguensis</name>
    <dbReference type="NCBI Taxonomy" id="390850"/>
    <lineage>
        <taxon>Eukaryota</taxon>
        <taxon>Metazoa</taxon>
        <taxon>Ecdysozoa</taxon>
        <taxon>Nematoda</taxon>
        <taxon>Chromadorea</taxon>
        <taxon>Rhabditida</taxon>
        <taxon>Tylenchina</taxon>
        <taxon>Tylenchomorpha</taxon>
        <taxon>Tylenchoidea</taxon>
        <taxon>Meloidogynidae</taxon>
        <taxon>Meloidogyninae</taxon>
        <taxon>Meloidogyne</taxon>
    </lineage>
</organism>
<evidence type="ECO:0000313" key="4">
    <source>
        <dbReference type="EMBL" id="CAD2168774.1"/>
    </source>
</evidence>
<feature type="region of interest" description="Disordered" evidence="2">
    <location>
        <begin position="466"/>
        <end position="494"/>
    </location>
</feature>
<reference evidence="4 5" key="1">
    <citation type="submission" date="2020-08" db="EMBL/GenBank/DDBJ databases">
        <authorList>
            <person name="Koutsovoulos G."/>
            <person name="Danchin GJ E."/>
        </authorList>
    </citation>
    <scope>NUCLEOTIDE SEQUENCE [LARGE SCALE GENOMIC DNA]</scope>
</reference>
<keyword evidence="1" id="KW-0175">Coiled coil</keyword>
<gene>
    <name evidence="4" type="ORF">MENT_LOCUS20135</name>
</gene>
<sequence>MKYSQIFINIFLDFLGARWSFKSLFSSMSKVYLFGEYYLQNFIANQKRGKMAKNIKEIYLFTEDYARSNLFTAIYLETAKECCEYIDKFIHSKRLYEKKEIKKEFLAKMSDVWENCVYLKNGQDYHIEENLKGQREIWIEKIAEIFKESDGKNKNNIRNLLATHPNQVIELFSLTPKELFKRIDELRANKSTTKERMRYEIFDELDVEGTEFDQESIKKKKIEEEKGRRGKEKIESKDVSVLEEEEGEGSSSKIVELKERRALEGKEGKEEGIEMIVEKKRFLREENEISEEIEKESFMEEKAKGIDYKGKIGQVMDVLGKRGFMREEDRGRKLEEGKVLTKEEESFKVEDKEVVVGGVESKIEVEGKGRNMKYKEGRMKEKGRVMEIEEERMEEGEKGRVKEEDEGKENGGIKKDEEERKVKAKGRVIEDKLGRLQTEGATLQNRKIIHSRTLLKSLSSKNDIKLEEKKGKTKHKIKEDNTSIEATSSLSSSSDQNFNFDLFTNPSVLLNTIFNSNEAFEDKNILDVIIENLVVKYFNEKENNIIKLIDIVILINNILEALKIVEANSKNEAKHEENKTNLKTLTETSFNQTTFNQTNKFYNKLRESWSSFTKQVLTNLTTETINIDVLLEKMFNVYRFLCFGMFYKLNNKFVKNFERILQQQTSLERPNKQNNANNVKNVLLIKQLRLQTISMFLAKNANKVVSQNKNYLILDRDRFLRFFENFVDENGIVNLEFFEQIENLVKEKIDENNNKMVNFDENKEEMYLKKFVKKFLNKIERQMDSIEQEKLDKNLIQQMTEIFGENIFKKQKSDLNIFVPNKFFKNEELHNFLNSIYTSNNEVEEKKKFIIEWLEGKFKNWLRNICKKNFVDNGEDYKIIIGGSTFLETAGPDSDLDIIFIFPQNVYVLNKMFRKIVKNVKGTETFVFVQNTINFLVQMFNHLLLS</sequence>
<accession>A0A6V7V3N6</accession>
<name>A0A6V7V3N6_MELEN</name>
<dbReference type="SUPFAM" id="SSF81301">
    <property type="entry name" value="Nucleotidyltransferase"/>
    <property type="match status" value="1"/>
</dbReference>
<dbReference type="AlphaFoldDB" id="A0A6V7V3N6"/>
<feature type="region of interest" description="Disordered" evidence="2">
    <location>
        <begin position="224"/>
        <end position="245"/>
    </location>
</feature>
<dbReference type="InterPro" id="IPR002934">
    <property type="entry name" value="Polymerase_NTP_transf_dom"/>
</dbReference>
<protein>
    <recommendedName>
        <fullName evidence="3">Polymerase nucleotidyl transferase domain-containing protein</fullName>
    </recommendedName>
</protein>
<dbReference type="Gene3D" id="3.30.460.10">
    <property type="entry name" value="Beta Polymerase, domain 2"/>
    <property type="match status" value="1"/>
</dbReference>
<feature type="compositionally biased region" description="Basic and acidic residues" evidence="2">
    <location>
        <begin position="224"/>
        <end position="240"/>
    </location>
</feature>
<evidence type="ECO:0000256" key="2">
    <source>
        <dbReference type="SAM" id="MobiDB-lite"/>
    </source>
</evidence>
<feature type="coiled-coil region" evidence="1">
    <location>
        <begin position="769"/>
        <end position="796"/>
    </location>
</feature>
<evidence type="ECO:0000259" key="3">
    <source>
        <dbReference type="Pfam" id="PF01909"/>
    </source>
</evidence>
<dbReference type="GO" id="GO:0016779">
    <property type="term" value="F:nucleotidyltransferase activity"/>
    <property type="evidence" value="ECO:0007669"/>
    <property type="project" value="InterPro"/>
</dbReference>
<proteinExistence type="predicted"/>
<dbReference type="Proteomes" id="UP000580250">
    <property type="component" value="Unassembled WGS sequence"/>
</dbReference>
<dbReference type="Pfam" id="PF01909">
    <property type="entry name" value="NTP_transf_2"/>
    <property type="match status" value="1"/>
</dbReference>
<comment type="caution">
    <text evidence="4">The sequence shown here is derived from an EMBL/GenBank/DDBJ whole genome shotgun (WGS) entry which is preliminary data.</text>
</comment>
<feature type="compositionally biased region" description="Basic and acidic residues" evidence="2">
    <location>
        <begin position="395"/>
        <end position="421"/>
    </location>
</feature>
<feature type="domain" description="Polymerase nucleotidyl transferase" evidence="3">
    <location>
        <begin position="862"/>
        <end position="917"/>
    </location>
</feature>
<evidence type="ECO:0000313" key="5">
    <source>
        <dbReference type="Proteomes" id="UP000580250"/>
    </source>
</evidence>